<evidence type="ECO:0000313" key="2">
    <source>
        <dbReference type="Proteomes" id="UP001470230"/>
    </source>
</evidence>
<name>A0ABR2HX38_9EUKA</name>
<dbReference type="PANTHER" id="PTHR24159">
    <property type="match status" value="1"/>
</dbReference>
<keyword evidence="2" id="KW-1185">Reference proteome</keyword>
<dbReference type="Proteomes" id="UP001470230">
    <property type="component" value="Unassembled WGS sequence"/>
</dbReference>
<evidence type="ECO:0008006" key="3">
    <source>
        <dbReference type="Google" id="ProtNLM"/>
    </source>
</evidence>
<gene>
    <name evidence="1" type="ORF">M9Y10_016722</name>
</gene>
<dbReference type="SUPFAM" id="SSF48403">
    <property type="entry name" value="Ankyrin repeat"/>
    <property type="match status" value="1"/>
</dbReference>
<dbReference type="Gene3D" id="1.25.40.20">
    <property type="entry name" value="Ankyrin repeat-containing domain"/>
    <property type="match status" value="2"/>
</dbReference>
<protein>
    <recommendedName>
        <fullName evidence="3">DUF3447 domain-containing protein</fullName>
    </recommendedName>
</protein>
<proteinExistence type="predicted"/>
<dbReference type="InterPro" id="IPR002110">
    <property type="entry name" value="Ankyrin_rpt"/>
</dbReference>
<accession>A0ABR2HX38</accession>
<dbReference type="PANTHER" id="PTHR24159:SF5">
    <property type="entry name" value="ANK_REP_REGION DOMAIN-CONTAINING PROTEIN"/>
    <property type="match status" value="1"/>
</dbReference>
<sequence length="405" mass="48080">MSTEINFNKDVQQFLEKKRDLQLALLNFLDNHQNQDKNFGILLQLFNTHKIRSIQPELYTFLCLISHISTNHHRGSNFFSKIEKILLSLEKEIKQSLSKSKIFSIFRENIEIVLFLIENKILTANQELANYYKEEKRQKKFFCHFFQPELQTFYDASLKQKINEDFQNLKIENFKEKRKIGENDKEICRLIRNDLVDDFISHVTTNRMNYSTTIDSSIFETNLFLIDKNPTILEYSAFFGSIKIFKYLLSTRARLTPSLWLYAIHGNNLEIIKLLNENRVQPKDRTFNECFIESIKCFNNEIANFIEKNLIQKRDENILINCMKYYNYCYFPNKDLFTKDAAFYNFCKLNFAYLVELLVTNKNINVNSVIESKSPLIIAAQKENIEIISYLLKHPNIDVNYQSII</sequence>
<reference evidence="1 2" key="1">
    <citation type="submission" date="2024-04" db="EMBL/GenBank/DDBJ databases">
        <title>Tritrichomonas musculus Genome.</title>
        <authorList>
            <person name="Alves-Ferreira E."/>
            <person name="Grigg M."/>
            <person name="Lorenzi H."/>
            <person name="Galac M."/>
        </authorList>
    </citation>
    <scope>NUCLEOTIDE SEQUENCE [LARGE SCALE GENOMIC DNA]</scope>
    <source>
        <strain evidence="1 2">EAF2021</strain>
    </source>
</reference>
<evidence type="ECO:0000313" key="1">
    <source>
        <dbReference type="EMBL" id="KAK8854165.1"/>
    </source>
</evidence>
<comment type="caution">
    <text evidence="1">The sequence shown here is derived from an EMBL/GenBank/DDBJ whole genome shotgun (WGS) entry which is preliminary data.</text>
</comment>
<dbReference type="InterPro" id="IPR036770">
    <property type="entry name" value="Ankyrin_rpt-contain_sf"/>
</dbReference>
<dbReference type="EMBL" id="JAPFFF010000021">
    <property type="protein sequence ID" value="KAK8854165.1"/>
    <property type="molecule type" value="Genomic_DNA"/>
</dbReference>
<dbReference type="SMART" id="SM00248">
    <property type="entry name" value="ANK"/>
    <property type="match status" value="2"/>
</dbReference>
<dbReference type="Pfam" id="PF12796">
    <property type="entry name" value="Ank_2"/>
    <property type="match status" value="1"/>
</dbReference>
<organism evidence="1 2">
    <name type="scientific">Tritrichomonas musculus</name>
    <dbReference type="NCBI Taxonomy" id="1915356"/>
    <lineage>
        <taxon>Eukaryota</taxon>
        <taxon>Metamonada</taxon>
        <taxon>Parabasalia</taxon>
        <taxon>Tritrichomonadida</taxon>
        <taxon>Tritrichomonadidae</taxon>
        <taxon>Tritrichomonas</taxon>
    </lineage>
</organism>